<dbReference type="HAMAP" id="MF_01539">
    <property type="entry name" value="TmcAL"/>
    <property type="match status" value="1"/>
</dbReference>
<keyword evidence="1" id="KW-0547">Nucleotide-binding</keyword>
<evidence type="ECO:0000313" key="3">
    <source>
        <dbReference type="Proteomes" id="UP000006804"/>
    </source>
</evidence>
<dbReference type="KEGG" id="tta:Theth_0750"/>
<comment type="similarity">
    <text evidence="1">Belongs to the TmcAL family.</text>
</comment>
<dbReference type="OrthoDB" id="9769796at2"/>
<dbReference type="RefSeq" id="WP_013932057.1">
    <property type="nucleotide sequence ID" value="NC_015707.1"/>
</dbReference>
<dbReference type="Gene3D" id="3.40.50.620">
    <property type="entry name" value="HUPs"/>
    <property type="match status" value="1"/>
</dbReference>
<dbReference type="HOGENOM" id="CLU_038915_0_2_0"/>
<dbReference type="SUPFAM" id="SSF52374">
    <property type="entry name" value="Nucleotidylyl transferase"/>
    <property type="match status" value="1"/>
</dbReference>
<gene>
    <name evidence="1" type="primary">tmcAL</name>
    <name evidence="2" type="ORF">Theth_0750</name>
</gene>
<feature type="binding site" evidence="1">
    <location>
        <position position="102"/>
    </location>
    <ligand>
        <name>ATP</name>
        <dbReference type="ChEBI" id="CHEBI:30616"/>
    </ligand>
</feature>
<evidence type="ECO:0000256" key="1">
    <source>
        <dbReference type="HAMAP-Rule" id="MF_01539"/>
    </source>
</evidence>
<keyword evidence="1" id="KW-0819">tRNA processing</keyword>
<keyword evidence="1" id="KW-0963">Cytoplasm</keyword>
<comment type="function">
    <text evidence="1">Catalyzes the formation of N(4)-acetylcytidine (ac(4)C) at the wobble position of elongator tRNA(Met), using acetate and ATP as substrates. First activates an acetate ion to form acetyladenylate (Ac-AMP) and then transfers the acetyl group to tRNA to form ac(4)C34.</text>
</comment>
<comment type="catalytic activity">
    <reaction evidence="1">
        <text>cytidine(34) in elongator tRNA(Met) + acetate + ATP = N(4)-acetylcytidine(34) in elongator tRNA(Met) + AMP + diphosphate</text>
        <dbReference type="Rhea" id="RHEA:58144"/>
        <dbReference type="Rhea" id="RHEA-COMP:10693"/>
        <dbReference type="Rhea" id="RHEA-COMP:10694"/>
        <dbReference type="ChEBI" id="CHEBI:30089"/>
        <dbReference type="ChEBI" id="CHEBI:30616"/>
        <dbReference type="ChEBI" id="CHEBI:33019"/>
        <dbReference type="ChEBI" id="CHEBI:74900"/>
        <dbReference type="ChEBI" id="CHEBI:82748"/>
        <dbReference type="ChEBI" id="CHEBI:456215"/>
    </reaction>
</comment>
<dbReference type="STRING" id="688269.Theth_0750"/>
<feature type="binding site" evidence="1">
    <location>
        <position position="194"/>
    </location>
    <ligand>
        <name>ATP</name>
        <dbReference type="ChEBI" id="CHEBI:30616"/>
    </ligand>
</feature>
<keyword evidence="1" id="KW-0820">tRNA-binding</keyword>
<keyword evidence="1" id="KW-0694">RNA-binding</keyword>
<keyword evidence="1" id="KW-0067">ATP-binding</keyword>
<proteinExistence type="inferred from homology"/>
<reference evidence="2 3" key="1">
    <citation type="submission" date="2010-11" db="EMBL/GenBank/DDBJ databases">
        <title>The complete genome of Thermotoga thermarum DSM 5069.</title>
        <authorList>
            <consortium name="US DOE Joint Genome Institute (JGI-PGF)"/>
            <person name="Lucas S."/>
            <person name="Copeland A."/>
            <person name="Lapidus A."/>
            <person name="Bruce D."/>
            <person name="Goodwin L."/>
            <person name="Pitluck S."/>
            <person name="Kyrpides N."/>
            <person name="Mavromatis K."/>
            <person name="Ivanova N."/>
            <person name="Zeytun A."/>
            <person name="Brettin T."/>
            <person name="Detter J.C."/>
            <person name="Tapia R."/>
            <person name="Han C."/>
            <person name="Land M."/>
            <person name="Hauser L."/>
            <person name="Markowitz V."/>
            <person name="Cheng J.-F."/>
            <person name="Hugenholtz P."/>
            <person name="Woyke T."/>
            <person name="Wu D."/>
            <person name="Spring S."/>
            <person name="Schroeder M."/>
            <person name="Brambilla E."/>
            <person name="Klenk H.-P."/>
            <person name="Eisen J.A."/>
        </authorList>
    </citation>
    <scope>NUCLEOTIDE SEQUENCE [LARGE SCALE GENOMIC DNA]</scope>
    <source>
        <strain evidence="2 3">DSM 5069</strain>
    </source>
</reference>
<dbReference type="GO" id="GO:0016879">
    <property type="term" value="F:ligase activity, forming carbon-nitrogen bonds"/>
    <property type="evidence" value="ECO:0007669"/>
    <property type="project" value="UniProtKB-UniRule"/>
</dbReference>
<dbReference type="GO" id="GO:0000049">
    <property type="term" value="F:tRNA binding"/>
    <property type="evidence" value="ECO:0007669"/>
    <property type="project" value="UniProtKB-KW"/>
</dbReference>
<dbReference type="Proteomes" id="UP000006804">
    <property type="component" value="Chromosome"/>
</dbReference>
<evidence type="ECO:0000313" key="2">
    <source>
        <dbReference type="EMBL" id="AEH50835.1"/>
    </source>
</evidence>
<dbReference type="PANTHER" id="PTHR37825:SF1">
    <property type="entry name" value="TRNA(MET) CYTIDINE ACETATE LIGASE"/>
    <property type="match status" value="1"/>
</dbReference>
<name>F7YY25_9THEM</name>
<comment type="caution">
    <text evidence="1">Lacks conserved residue(s) required for the propagation of feature annotation.</text>
</comment>
<feature type="binding site" evidence="1">
    <location>
        <position position="169"/>
    </location>
    <ligand>
        <name>ATP</name>
        <dbReference type="ChEBI" id="CHEBI:30616"/>
    </ligand>
</feature>
<feature type="binding site" evidence="1">
    <location>
        <begin position="7"/>
        <end position="20"/>
    </location>
    <ligand>
        <name>ATP</name>
        <dbReference type="ChEBI" id="CHEBI:30616"/>
    </ligand>
</feature>
<dbReference type="NCBIfam" id="NF010191">
    <property type="entry name" value="PRK13670.1"/>
    <property type="match status" value="1"/>
</dbReference>
<dbReference type="EC" id="6.3.4.-" evidence="1"/>
<dbReference type="GO" id="GO:0005737">
    <property type="term" value="C:cytoplasm"/>
    <property type="evidence" value="ECO:0007669"/>
    <property type="project" value="UniProtKB-SubCell"/>
</dbReference>
<dbReference type="GO" id="GO:0005524">
    <property type="term" value="F:ATP binding"/>
    <property type="evidence" value="ECO:0007669"/>
    <property type="project" value="UniProtKB-KW"/>
</dbReference>
<organism evidence="2 3">
    <name type="scientific">Pseudothermotoga thermarum DSM 5069</name>
    <dbReference type="NCBI Taxonomy" id="688269"/>
    <lineage>
        <taxon>Bacteria</taxon>
        <taxon>Thermotogati</taxon>
        <taxon>Thermotogota</taxon>
        <taxon>Thermotogae</taxon>
        <taxon>Thermotogales</taxon>
        <taxon>Thermotogaceae</taxon>
        <taxon>Pseudothermotoga</taxon>
    </lineage>
</organism>
<dbReference type="AlphaFoldDB" id="F7YY25"/>
<dbReference type="GO" id="GO:0006400">
    <property type="term" value="P:tRNA modification"/>
    <property type="evidence" value="ECO:0007669"/>
    <property type="project" value="UniProtKB-UniRule"/>
</dbReference>
<keyword evidence="3" id="KW-1185">Reference proteome</keyword>
<dbReference type="eggNOG" id="COG1323">
    <property type="taxonomic scope" value="Bacteria"/>
</dbReference>
<sequence length="428" mass="48829">MKVLGIVVEYNPFHNGHEYHLKKAKEIVNPDFTIAVMSGNFCQRGEPAIISKFARAEIALRSGIDVVFELPFVFAVQDAGGFAKGAIWILKSTNVVTDIVFGSESGDLDFLKKVAEVLIKQPEPFPVLMREELKKGFSFPNARKNALRRYFEFSGELNPLEVSKIEKSNDILGLEYVRSAMELNFKVNFHTVKRVGAEDRDEDFKGKFSSATAVRKQILAGNWDKVAESVPTVSYEIIKREIESGRGPVTLEDMEKMILSVLRLSDRQTLSRFYGFSEGIEKRFLDCSYKTTNLKDFFNCVKSKRFTLSKIRRLSLYAFFGITQEFLESCNQLGPQYLRILGFTEKGRKILSVIKKKANLPIITNCADYKKVIERCLKDEDKRFSISPDLFEKQILLDIKSTAIYNLLFTKQSERKGDEDFKATPTIV</sequence>
<dbReference type="InterPro" id="IPR008513">
    <property type="entry name" value="tRNA(Met)_cyd_acetate_ligase"/>
</dbReference>
<dbReference type="PANTHER" id="PTHR37825">
    <property type="entry name" value="TRNA(MET) CYTIDINE ACETATE LIGASE"/>
    <property type="match status" value="1"/>
</dbReference>
<protein>
    <recommendedName>
        <fullName evidence="1">tRNA(Met) cytidine acetate ligase</fullName>
        <ecNumber evidence="1">6.3.4.-</ecNumber>
    </recommendedName>
</protein>
<comment type="subcellular location">
    <subcellularLocation>
        <location evidence="1">Cytoplasm</location>
    </subcellularLocation>
</comment>
<dbReference type="PATRIC" id="fig|688269.3.peg.774"/>
<dbReference type="EMBL" id="CP002351">
    <property type="protein sequence ID" value="AEH50835.1"/>
    <property type="molecule type" value="Genomic_DNA"/>
</dbReference>
<dbReference type="Pfam" id="PF05636">
    <property type="entry name" value="HIGH_NTase1"/>
    <property type="match status" value="1"/>
</dbReference>
<keyword evidence="1" id="KW-0436">Ligase</keyword>
<dbReference type="InterPro" id="IPR014729">
    <property type="entry name" value="Rossmann-like_a/b/a_fold"/>
</dbReference>
<accession>F7YY25</accession>